<dbReference type="RefSeq" id="WP_161348536.1">
    <property type="nucleotide sequence ID" value="NZ_BMGW01000017.1"/>
</dbReference>
<organism evidence="2 3">
    <name type="scientific">Frigidibacter albus</name>
    <dbReference type="NCBI Taxonomy" id="1465486"/>
    <lineage>
        <taxon>Bacteria</taxon>
        <taxon>Pseudomonadati</taxon>
        <taxon>Pseudomonadota</taxon>
        <taxon>Alphaproteobacteria</taxon>
        <taxon>Rhodobacterales</taxon>
        <taxon>Paracoccaceae</taxon>
        <taxon>Frigidibacter</taxon>
    </lineage>
</organism>
<dbReference type="SMART" id="SM00507">
    <property type="entry name" value="HNHc"/>
    <property type="match status" value="1"/>
</dbReference>
<evidence type="ECO:0000313" key="2">
    <source>
        <dbReference type="EMBL" id="MZQ91150.1"/>
    </source>
</evidence>
<dbReference type="AlphaFoldDB" id="A0A6L8VPT3"/>
<dbReference type="CDD" id="cd00085">
    <property type="entry name" value="HNHc"/>
    <property type="match status" value="1"/>
</dbReference>
<sequence length="212" mass="23377">MSIRNSSYRIDLQDRISAIATDLANIADIRSHHPDLADAIERHGDALNAAENSILIRTTADRVNELQERIFGLTNAASATRLEEAEAKPPVDEEEIYGVEGRLLTRIHVYKERDKGFAARAKKFYKDKSGGRLVCQCCGMDPTVVYGKDGERCLEAHHKIPIEELQPDSITRVDEMAIVCASCHRIIHSKKPCIAVEDLAAEILSAKEGGAG</sequence>
<keyword evidence="3" id="KW-1185">Reference proteome</keyword>
<protein>
    <recommendedName>
        <fullName evidence="1">HNH nuclease domain-containing protein</fullName>
    </recommendedName>
</protein>
<dbReference type="InterPro" id="IPR003615">
    <property type="entry name" value="HNH_nuc"/>
</dbReference>
<proteinExistence type="predicted"/>
<reference evidence="2 3" key="1">
    <citation type="submission" date="2020-01" db="EMBL/GenBank/DDBJ databases">
        <title>Frigidibacter albus SP32T (=CGMCC 1.13995T).</title>
        <authorList>
            <person name="Liao X."/>
        </authorList>
    </citation>
    <scope>NUCLEOTIDE SEQUENCE [LARGE SCALE GENOMIC DNA]</scope>
    <source>
        <strain evidence="2 3">SP32</strain>
    </source>
</reference>
<dbReference type="Proteomes" id="UP000477083">
    <property type="component" value="Unassembled WGS sequence"/>
</dbReference>
<feature type="domain" description="HNH nuclease" evidence="1">
    <location>
        <begin position="120"/>
        <end position="185"/>
    </location>
</feature>
<evidence type="ECO:0000259" key="1">
    <source>
        <dbReference type="SMART" id="SM00507"/>
    </source>
</evidence>
<dbReference type="EMBL" id="WWNR01000017">
    <property type="protein sequence ID" value="MZQ91150.1"/>
    <property type="molecule type" value="Genomic_DNA"/>
</dbReference>
<dbReference type="OrthoDB" id="9802640at2"/>
<comment type="caution">
    <text evidence="2">The sequence shown here is derived from an EMBL/GenBank/DDBJ whole genome shotgun (WGS) entry which is preliminary data.</text>
</comment>
<gene>
    <name evidence="2" type="ORF">GS660_18830</name>
</gene>
<accession>A0A6L8VPT3</accession>
<name>A0A6L8VPT3_9RHOB</name>
<evidence type="ECO:0000313" key="3">
    <source>
        <dbReference type="Proteomes" id="UP000477083"/>
    </source>
</evidence>